<organism evidence="11 13">
    <name type="scientific">Plasmodiophora brassicae</name>
    <name type="common">Clubroot disease agent</name>
    <dbReference type="NCBI Taxonomy" id="37360"/>
    <lineage>
        <taxon>Eukaryota</taxon>
        <taxon>Sar</taxon>
        <taxon>Rhizaria</taxon>
        <taxon>Endomyxa</taxon>
        <taxon>Phytomyxea</taxon>
        <taxon>Plasmodiophorida</taxon>
        <taxon>Plasmodiophoridae</taxon>
        <taxon>Plasmodiophora</taxon>
    </lineage>
</organism>
<accession>A0A0G4IZ04</accession>
<keyword evidence="8" id="KW-0966">Cell projection</keyword>
<evidence type="ECO:0000313" key="13">
    <source>
        <dbReference type="Proteomes" id="UP000039324"/>
    </source>
</evidence>
<dbReference type="PANTHER" id="PTHR21648">
    <property type="entry name" value="FLAGELLAR RADIAL SPOKE PROTEIN 3"/>
    <property type="match status" value="1"/>
</dbReference>
<evidence type="ECO:0000256" key="8">
    <source>
        <dbReference type="ARBA" id="ARBA00023273"/>
    </source>
</evidence>
<dbReference type="AlphaFoldDB" id="A0A0G4IZ04"/>
<evidence type="ECO:0000256" key="7">
    <source>
        <dbReference type="ARBA" id="ARBA00023212"/>
    </source>
</evidence>
<feature type="region of interest" description="Disordered" evidence="10">
    <location>
        <begin position="54"/>
        <end position="110"/>
    </location>
</feature>
<sequence>MKTHPGAGVQLDRVTLQNGETTPVGTVNRPGKQEVEERVPQNIMFDRRVCRGSNYLHRSAIPDQQPTKPTPRRRGQRHGSLTSRPEGERQGTDATKTPEPVQGRQHADIQTMNYLEVLEARYEEKDQGMQTDPFLDRPDSPRFVPKKLGDHKQTQVEPGDLFDFDIEVEPILEVLVGKILDQSVMEVIEETELTAIRYKQDQFEQMRNVELAEAQRIEARETRLFEEKQRRKLQEKERLRVEAVTAKKLAARTAAKACLEDLQNKVITTLQASKHFTDPVVTEVESQFMPWIIQTSKQKYSDASVAAAVVNDAVNDALARGVAQNEETAQQRREYLAELAKIRKAKEAEEAAAAAATAAAAAVAAAAEQKPDEE</sequence>
<evidence type="ECO:0000256" key="3">
    <source>
        <dbReference type="ARBA" id="ARBA00022490"/>
    </source>
</evidence>
<protein>
    <recommendedName>
        <fullName evidence="15">Radial spoke protein 3</fullName>
    </recommendedName>
</protein>
<dbReference type="OMA" id="QDEGWFA"/>
<evidence type="ECO:0000313" key="11">
    <source>
        <dbReference type="EMBL" id="CEP00497.1"/>
    </source>
</evidence>
<evidence type="ECO:0000313" key="14">
    <source>
        <dbReference type="Proteomes" id="UP000290189"/>
    </source>
</evidence>
<evidence type="ECO:0000256" key="10">
    <source>
        <dbReference type="SAM" id="MobiDB-lite"/>
    </source>
</evidence>
<feature type="region of interest" description="Disordered" evidence="10">
    <location>
        <begin position="1"/>
        <end position="40"/>
    </location>
</feature>
<reference evidence="12 14" key="2">
    <citation type="submission" date="2018-03" db="EMBL/GenBank/DDBJ databases">
        <authorList>
            <person name="Fogelqvist J."/>
        </authorList>
    </citation>
    <scope>NUCLEOTIDE SEQUENCE [LARGE SCALE GENOMIC DNA]</scope>
</reference>
<keyword evidence="3" id="KW-0963">Cytoplasm</keyword>
<evidence type="ECO:0000256" key="1">
    <source>
        <dbReference type="ARBA" id="ARBA00004611"/>
    </source>
</evidence>
<evidence type="ECO:0000313" key="12">
    <source>
        <dbReference type="EMBL" id="SPQ94003.1"/>
    </source>
</evidence>
<dbReference type="STRING" id="37360.A0A0G4IZ04"/>
<feature type="compositionally biased region" description="Polar residues" evidence="10">
    <location>
        <begin position="15"/>
        <end position="25"/>
    </location>
</feature>
<dbReference type="GO" id="GO:0005929">
    <property type="term" value="C:cilium"/>
    <property type="evidence" value="ECO:0007669"/>
    <property type="project" value="TreeGrafter"/>
</dbReference>
<keyword evidence="12" id="KW-0496">Mitochondrion</keyword>
<geneLocation type="mitochondrion" evidence="12"/>
<feature type="coiled-coil region" evidence="9">
    <location>
        <begin position="325"/>
        <end position="352"/>
    </location>
</feature>
<evidence type="ECO:0000256" key="6">
    <source>
        <dbReference type="ARBA" id="ARBA00023069"/>
    </source>
</evidence>
<name>A0A0G4IZ04_PLABS</name>
<proteinExistence type="inferred from homology"/>
<evidence type="ECO:0008006" key="15">
    <source>
        <dbReference type="Google" id="ProtNLM"/>
    </source>
</evidence>
<keyword evidence="6" id="KW-0969">Cilium</keyword>
<evidence type="ECO:0000256" key="4">
    <source>
        <dbReference type="ARBA" id="ARBA00022553"/>
    </source>
</evidence>
<keyword evidence="4" id="KW-0597">Phosphoprotein</keyword>
<dbReference type="PANTHER" id="PTHR21648:SF0">
    <property type="entry name" value="RADIAL SPOKE HEAD PROTEIN 3 HOMOLOG"/>
    <property type="match status" value="1"/>
</dbReference>
<keyword evidence="5" id="KW-0282">Flagellum</keyword>
<dbReference type="Pfam" id="PF06098">
    <property type="entry name" value="Radial_spoke_3"/>
    <property type="match status" value="1"/>
</dbReference>
<keyword evidence="13" id="KW-1185">Reference proteome</keyword>
<evidence type="ECO:0000256" key="5">
    <source>
        <dbReference type="ARBA" id="ARBA00022846"/>
    </source>
</evidence>
<keyword evidence="7" id="KW-0206">Cytoskeleton</keyword>
<feature type="compositionally biased region" description="Basic and acidic residues" evidence="10">
    <location>
        <begin position="31"/>
        <end position="40"/>
    </location>
</feature>
<comment type="similarity">
    <text evidence="2">Belongs to the flagellar radial spoke RSP3 family.</text>
</comment>
<comment type="subcellular location">
    <subcellularLocation>
        <location evidence="1">Cytoplasm</location>
        <location evidence="1">Cytoskeleton</location>
        <location evidence="1">Flagellum axoneme</location>
    </subcellularLocation>
</comment>
<dbReference type="OrthoDB" id="313308at2759"/>
<reference evidence="11 13" key="1">
    <citation type="submission" date="2015-02" db="EMBL/GenBank/DDBJ databases">
        <authorList>
            <person name="Chooi Y.-H."/>
        </authorList>
    </citation>
    <scope>NUCLEOTIDE SEQUENCE [LARGE SCALE GENOMIC DNA]</scope>
    <source>
        <strain evidence="11">E3</strain>
    </source>
</reference>
<keyword evidence="9" id="KW-0175">Coiled coil</keyword>
<dbReference type="EMBL" id="OVEO01000002">
    <property type="protein sequence ID" value="SPQ94003.1"/>
    <property type="molecule type" value="Genomic_DNA"/>
</dbReference>
<evidence type="ECO:0000256" key="9">
    <source>
        <dbReference type="SAM" id="Coils"/>
    </source>
</evidence>
<dbReference type="Proteomes" id="UP000290189">
    <property type="component" value="Unassembled WGS sequence"/>
</dbReference>
<dbReference type="InterPro" id="IPR009290">
    <property type="entry name" value="Radial_spoke_3"/>
</dbReference>
<gene>
    <name evidence="11" type="ORF">PBRA_001551</name>
    <name evidence="12" type="ORF">PLBR_LOCUS1218</name>
</gene>
<dbReference type="Proteomes" id="UP000039324">
    <property type="component" value="Unassembled WGS sequence"/>
</dbReference>
<evidence type="ECO:0000256" key="2">
    <source>
        <dbReference type="ARBA" id="ARBA00006737"/>
    </source>
</evidence>
<dbReference type="EMBL" id="CDSF01000101">
    <property type="protein sequence ID" value="CEP00497.1"/>
    <property type="molecule type" value="Genomic_DNA"/>
</dbReference>